<evidence type="ECO:0000313" key="3">
    <source>
        <dbReference type="Proteomes" id="UP000283895"/>
    </source>
</evidence>
<gene>
    <name evidence="2" type="ORF">VMCG_03832</name>
</gene>
<reference evidence="2 3" key="1">
    <citation type="submission" date="2015-09" db="EMBL/GenBank/DDBJ databases">
        <title>Host preference determinants of Valsa canker pathogens revealed by comparative genomics.</title>
        <authorList>
            <person name="Yin Z."/>
            <person name="Huang L."/>
        </authorList>
    </citation>
    <scope>NUCLEOTIDE SEQUENCE [LARGE SCALE GENOMIC DNA]</scope>
    <source>
        <strain evidence="2 3">03-1</strain>
    </source>
</reference>
<dbReference type="Proteomes" id="UP000283895">
    <property type="component" value="Unassembled WGS sequence"/>
</dbReference>
<protein>
    <submittedName>
        <fullName evidence="2">Uncharacterized protein</fullName>
    </submittedName>
</protein>
<comment type="caution">
    <text evidence="2">The sequence shown here is derived from an EMBL/GenBank/DDBJ whole genome shotgun (WGS) entry which is preliminary data.</text>
</comment>
<organism evidence="2 3">
    <name type="scientific">Cytospora schulzeri</name>
    <dbReference type="NCBI Taxonomy" id="448051"/>
    <lineage>
        <taxon>Eukaryota</taxon>
        <taxon>Fungi</taxon>
        <taxon>Dikarya</taxon>
        <taxon>Ascomycota</taxon>
        <taxon>Pezizomycotina</taxon>
        <taxon>Sordariomycetes</taxon>
        <taxon>Sordariomycetidae</taxon>
        <taxon>Diaporthales</taxon>
        <taxon>Cytosporaceae</taxon>
        <taxon>Cytospora</taxon>
    </lineage>
</organism>
<sequence>MESGFQKIMLLLTSGNKFKIRVCARTILLLKVKTEVGFDIVRKSSKGTEASQNPNIGNIDGERDKEEEEAGGHNSTGASTQSETSQGITINYHNSTHHYITTNIITSNDSSHTIGTLHSRTSHITYQSSKGTGTGHECSNGERQGH</sequence>
<feature type="region of interest" description="Disordered" evidence="1">
    <location>
        <begin position="123"/>
        <end position="146"/>
    </location>
</feature>
<feature type="compositionally biased region" description="Polar residues" evidence="1">
    <location>
        <begin position="73"/>
        <end position="87"/>
    </location>
</feature>
<feature type="compositionally biased region" description="Polar residues" evidence="1">
    <location>
        <begin position="47"/>
        <end position="56"/>
    </location>
</feature>
<dbReference type="AlphaFoldDB" id="A0A423WVF6"/>
<evidence type="ECO:0000256" key="1">
    <source>
        <dbReference type="SAM" id="MobiDB-lite"/>
    </source>
</evidence>
<proteinExistence type="predicted"/>
<accession>A0A423WVF6</accession>
<dbReference type="EMBL" id="LKEA01000008">
    <property type="protein sequence ID" value="ROW07412.1"/>
    <property type="molecule type" value="Genomic_DNA"/>
</dbReference>
<keyword evidence="3" id="KW-1185">Reference proteome</keyword>
<name>A0A423WVF6_9PEZI</name>
<feature type="region of interest" description="Disordered" evidence="1">
    <location>
        <begin position="46"/>
        <end position="87"/>
    </location>
</feature>
<evidence type="ECO:0000313" key="2">
    <source>
        <dbReference type="EMBL" id="ROW07412.1"/>
    </source>
</evidence>